<feature type="compositionally biased region" description="Basic residues" evidence="1">
    <location>
        <begin position="129"/>
        <end position="139"/>
    </location>
</feature>
<dbReference type="EMBL" id="CP059270">
    <property type="protein sequence ID" value="QLQ80648.1"/>
    <property type="molecule type" value="Genomic_DNA"/>
</dbReference>
<evidence type="ECO:0000313" key="3">
    <source>
        <dbReference type="Proteomes" id="UP000510647"/>
    </source>
</evidence>
<feature type="region of interest" description="Disordered" evidence="1">
    <location>
        <begin position="75"/>
        <end position="307"/>
    </location>
</feature>
<dbReference type="OrthoDB" id="10565085at2759"/>
<feature type="compositionally biased region" description="Basic residues" evidence="1">
    <location>
        <begin position="259"/>
        <end position="274"/>
    </location>
</feature>
<name>A0A7H9HSE0_9SACH</name>
<dbReference type="Proteomes" id="UP000510647">
    <property type="component" value="Chromosome 4"/>
</dbReference>
<accession>A0A7H9HSE0</accession>
<feature type="compositionally biased region" description="Basic residues" evidence="1">
    <location>
        <begin position="175"/>
        <end position="187"/>
    </location>
</feature>
<feature type="compositionally biased region" description="Polar residues" evidence="1">
    <location>
        <begin position="241"/>
        <end position="251"/>
    </location>
</feature>
<dbReference type="AlphaFoldDB" id="A0A7H9HSE0"/>
<feature type="compositionally biased region" description="Basic and acidic residues" evidence="1">
    <location>
        <begin position="111"/>
        <end position="126"/>
    </location>
</feature>
<feature type="compositionally biased region" description="Basic and acidic residues" evidence="1">
    <location>
        <begin position="158"/>
        <end position="167"/>
    </location>
</feature>
<reference evidence="2 3" key="1">
    <citation type="submission" date="2020-06" db="EMBL/GenBank/DDBJ databases">
        <title>The yeast mating-type switching endonuclease HO is a domesticated member of an unorthodox homing genetic element family.</title>
        <authorList>
            <person name="Coughlan A.Y."/>
            <person name="Lombardi L."/>
            <person name="Braun-Galleani S."/>
            <person name="Martos A.R."/>
            <person name="Galeote V."/>
            <person name="Bigey F."/>
            <person name="Dequin S."/>
            <person name="Byrne K.P."/>
            <person name="Wolfe K.H."/>
        </authorList>
    </citation>
    <scope>NUCLEOTIDE SEQUENCE [LARGE SCALE GENOMIC DNA]</scope>
    <source>
        <strain evidence="2 3">CBS2947</strain>
    </source>
</reference>
<evidence type="ECO:0000313" key="2">
    <source>
        <dbReference type="EMBL" id="QLQ80648.1"/>
    </source>
</evidence>
<organism evidence="2 3">
    <name type="scientific">Torulaspora globosa</name>
    <dbReference type="NCBI Taxonomy" id="48254"/>
    <lineage>
        <taxon>Eukaryota</taxon>
        <taxon>Fungi</taxon>
        <taxon>Dikarya</taxon>
        <taxon>Ascomycota</taxon>
        <taxon>Saccharomycotina</taxon>
        <taxon>Saccharomycetes</taxon>
        <taxon>Saccharomycetales</taxon>
        <taxon>Saccharomycetaceae</taxon>
        <taxon>Torulaspora</taxon>
    </lineage>
</organism>
<keyword evidence="3" id="KW-1185">Reference proteome</keyword>
<protein>
    <submittedName>
        <fullName evidence="2">Uncharacterized protein</fullName>
    </submittedName>
</protein>
<proteinExistence type="predicted"/>
<evidence type="ECO:0000256" key="1">
    <source>
        <dbReference type="SAM" id="MobiDB-lite"/>
    </source>
</evidence>
<sequence>MNADELVDFLLQDDDFTVEVHYEDAEFEAKKPQEGTVAASKRLLRTERPLFTEVDEILKDLEQLIVRPGSCQTYESVRGDDWSNAEENDEVSRRRYARKQQGGSSGAKSTLGDKSRNRTSKQEDIVAGKSKKSGKRKLKKEHETELSPIPRTKSSLTSHKDEHKDLTSGKGQVGMKKHHERKAKNSPHQHEDDFSKKRSRKKKNHHEASPSDETLIQEVTELIETERIKNEHDRMKKVNTSRKSVSRSQAPSEEANNHSSKKLSKKKRMNRQKKSNNDGTAQVTAQDPKEGHTQQVVNQQNGSNSKE</sequence>
<feature type="compositionally biased region" description="Basic and acidic residues" evidence="1">
    <location>
        <begin position="224"/>
        <end position="236"/>
    </location>
</feature>
<gene>
    <name evidence="2" type="ORF">HG537_0D06490</name>
</gene>